<proteinExistence type="predicted"/>
<feature type="chain" id="PRO_5045402426" evidence="1">
    <location>
        <begin position="25"/>
        <end position="508"/>
    </location>
</feature>
<dbReference type="EMBL" id="JARBJD010000204">
    <property type="protein sequence ID" value="KAK2947357.1"/>
    <property type="molecule type" value="Genomic_DNA"/>
</dbReference>
<dbReference type="Gene3D" id="3.60.21.10">
    <property type="match status" value="1"/>
</dbReference>
<keyword evidence="4" id="KW-1185">Reference proteome</keyword>
<evidence type="ECO:0000313" key="4">
    <source>
        <dbReference type="Proteomes" id="UP001281761"/>
    </source>
</evidence>
<evidence type="ECO:0000313" key="3">
    <source>
        <dbReference type="EMBL" id="KAK2947357.1"/>
    </source>
</evidence>
<feature type="domain" description="Calcineurin-like phosphoesterase" evidence="2">
    <location>
        <begin position="20"/>
        <end position="239"/>
    </location>
</feature>
<gene>
    <name evidence="3" type="ORF">BLNAU_17744</name>
</gene>
<dbReference type="Pfam" id="PF00149">
    <property type="entry name" value="Metallophos"/>
    <property type="match status" value="1"/>
</dbReference>
<comment type="caution">
    <text evidence="3">The sequence shown here is derived from an EMBL/GenBank/DDBJ whole genome shotgun (WGS) entry which is preliminary data.</text>
</comment>
<feature type="signal peptide" evidence="1">
    <location>
        <begin position="1"/>
        <end position="24"/>
    </location>
</feature>
<dbReference type="InterPro" id="IPR006179">
    <property type="entry name" value="5_nucleotidase/apyrase"/>
</dbReference>
<dbReference type="SUPFAM" id="SSF56300">
    <property type="entry name" value="Metallo-dependent phosphatases"/>
    <property type="match status" value="1"/>
</dbReference>
<accession>A0ABQ9X6G1</accession>
<reference evidence="3 4" key="1">
    <citation type="journal article" date="2022" name="bioRxiv">
        <title>Genomics of Preaxostyla Flagellates Illuminates Evolutionary Transitions and the Path Towards Mitochondrial Loss.</title>
        <authorList>
            <person name="Novak L.V.F."/>
            <person name="Treitli S.C."/>
            <person name="Pyrih J."/>
            <person name="Halakuc P."/>
            <person name="Pipaliya S.V."/>
            <person name="Vacek V."/>
            <person name="Brzon O."/>
            <person name="Soukal P."/>
            <person name="Eme L."/>
            <person name="Dacks J.B."/>
            <person name="Karnkowska A."/>
            <person name="Elias M."/>
            <person name="Hampl V."/>
        </authorList>
    </citation>
    <scope>NUCLEOTIDE SEQUENCE [LARGE SCALE GENOMIC DNA]</scope>
    <source>
        <strain evidence="3">NAU3</strain>
        <tissue evidence="3">Gut</tissue>
    </source>
</reference>
<organism evidence="3 4">
    <name type="scientific">Blattamonas nauphoetae</name>
    <dbReference type="NCBI Taxonomy" id="2049346"/>
    <lineage>
        <taxon>Eukaryota</taxon>
        <taxon>Metamonada</taxon>
        <taxon>Preaxostyla</taxon>
        <taxon>Oxymonadida</taxon>
        <taxon>Blattamonas</taxon>
    </lineage>
</organism>
<protein>
    <submittedName>
        <fullName evidence="3">Ser/Thr protein phosphatase family</fullName>
    </submittedName>
</protein>
<evidence type="ECO:0000259" key="2">
    <source>
        <dbReference type="Pfam" id="PF00149"/>
    </source>
</evidence>
<dbReference type="PANTHER" id="PTHR11575">
    <property type="entry name" value="5'-NUCLEOTIDASE-RELATED"/>
    <property type="match status" value="1"/>
</dbReference>
<dbReference type="PANTHER" id="PTHR11575:SF22">
    <property type="entry name" value="ADL392WP"/>
    <property type="match status" value="1"/>
</dbReference>
<sequence length="508" mass="56406">MTLVFTVILAGLSCTPINITIVHTTDMHGWYYGHRHDASEDADIADLYSLITLMKAKQTEHNIVLAIDSGDLIDGTGFSELTRPKGRFVFDVMAKMPFDAMSIGNHELQNAESMTYMADSFVTAMSGRYLAGQTVHKSPSKSMGAPYRLVSLPNTQGRLLIIGFVLNMQSASTEVTQQTVETFLNDARLNPIWKDPTIKAIICPCHFGTNDGLVTTIKNKIRGHFPSTPVVFLCGHTHVTGVDTPDDNSISQQAGFYFHNLGIVSFQLDVSASKTSNSLSNSRFEQIETIHTSSFSGPNSQSFTHDLWNSPEAVSIRDFVNLKVQSLGLNTQIGCSPRTWILPKYGPKGTNEDRVFAMHLLRIRDDLKKGPVFVDDLYTIDMYNFAIYLFANITGSDLNALLISDSSMANTDDDGSTEWFMENGQLFHLGGSNIRTNRAKNGKFKDDHNVGKVTPTEGKIYDLFVDSNIAGIVQNKLNKIAPGKYSWKATGTTFRPIFRKYIEEEMKC</sequence>
<name>A0ABQ9X6G1_9EUKA</name>
<evidence type="ECO:0000256" key="1">
    <source>
        <dbReference type="SAM" id="SignalP"/>
    </source>
</evidence>
<keyword evidence="1" id="KW-0732">Signal</keyword>
<dbReference type="InterPro" id="IPR029052">
    <property type="entry name" value="Metallo-depent_PP-like"/>
</dbReference>
<dbReference type="Proteomes" id="UP001281761">
    <property type="component" value="Unassembled WGS sequence"/>
</dbReference>
<dbReference type="InterPro" id="IPR004843">
    <property type="entry name" value="Calcineurin-like_PHP"/>
</dbReference>